<dbReference type="EMBL" id="QBMP01000042">
    <property type="protein sequence ID" value="PZO57996.1"/>
    <property type="molecule type" value="Genomic_DNA"/>
</dbReference>
<name>A0A2W4XKT9_9CYAN</name>
<keyword evidence="2" id="KW-0540">Nuclease</keyword>
<organism evidence="7 8">
    <name type="scientific">Phormidesmis priestleyi</name>
    <dbReference type="NCBI Taxonomy" id="268141"/>
    <lineage>
        <taxon>Bacteria</taxon>
        <taxon>Bacillati</taxon>
        <taxon>Cyanobacteriota</taxon>
        <taxon>Cyanophyceae</taxon>
        <taxon>Leptolyngbyales</taxon>
        <taxon>Leptolyngbyaceae</taxon>
        <taxon>Phormidesmis</taxon>
    </lineage>
</organism>
<dbReference type="AlphaFoldDB" id="A0A2W4XKT9"/>
<protein>
    <submittedName>
        <fullName evidence="7">VapC toxin family PIN domain ribonuclease</fullName>
    </submittedName>
</protein>
<gene>
    <name evidence="7" type="ORF">DCF15_06170</name>
</gene>
<dbReference type="Proteomes" id="UP000249794">
    <property type="component" value="Unassembled WGS sequence"/>
</dbReference>
<dbReference type="GO" id="GO:0046872">
    <property type="term" value="F:metal ion binding"/>
    <property type="evidence" value="ECO:0007669"/>
    <property type="project" value="UniProtKB-KW"/>
</dbReference>
<evidence type="ECO:0000259" key="6">
    <source>
        <dbReference type="Pfam" id="PF01850"/>
    </source>
</evidence>
<dbReference type="CDD" id="cd18760">
    <property type="entry name" value="PIN_MtVapC3-like"/>
    <property type="match status" value="1"/>
</dbReference>
<sequence>MILVDSSVWISYFNGVETSETDLLDKLLGTVPIAIGDLILVEVLQGFRQDKDYEIAQQLLLSLQIFNLLDREMALKVAQNYRSLRKKGITICKTADVIIATFCIEKSLPLLHADKDFKPFEAHLGLKTPLND</sequence>
<dbReference type="Pfam" id="PF01850">
    <property type="entry name" value="PIN"/>
    <property type="match status" value="1"/>
</dbReference>
<proteinExistence type="predicted"/>
<evidence type="ECO:0000256" key="2">
    <source>
        <dbReference type="ARBA" id="ARBA00022722"/>
    </source>
</evidence>
<dbReference type="PANTHER" id="PTHR42740:SF1">
    <property type="entry name" value="RIBONUCLEASE VAPC3"/>
    <property type="match status" value="1"/>
</dbReference>
<reference evidence="8" key="1">
    <citation type="submission" date="2018-04" db="EMBL/GenBank/DDBJ databases">
        <authorList>
            <person name="Cornet L."/>
        </authorList>
    </citation>
    <scope>NUCLEOTIDE SEQUENCE [LARGE SCALE GENOMIC DNA]</scope>
</reference>
<dbReference type="InterPro" id="IPR051749">
    <property type="entry name" value="PINc/VapC_TA_RNase"/>
</dbReference>
<evidence type="ECO:0000256" key="4">
    <source>
        <dbReference type="ARBA" id="ARBA00022801"/>
    </source>
</evidence>
<dbReference type="PANTHER" id="PTHR42740">
    <property type="entry name" value="RIBONUCLEASE VAPC3"/>
    <property type="match status" value="1"/>
</dbReference>
<dbReference type="InterPro" id="IPR002716">
    <property type="entry name" value="PIN_dom"/>
</dbReference>
<feature type="domain" description="PIN" evidence="6">
    <location>
        <begin position="2"/>
        <end position="118"/>
    </location>
</feature>
<comment type="caution">
    <text evidence="7">The sequence shown here is derived from an EMBL/GenBank/DDBJ whole genome shotgun (WGS) entry which is preliminary data.</text>
</comment>
<evidence type="ECO:0000313" key="8">
    <source>
        <dbReference type="Proteomes" id="UP000249794"/>
    </source>
</evidence>
<keyword evidence="1" id="KW-1277">Toxin-antitoxin system</keyword>
<accession>A0A2W4XKT9</accession>
<dbReference type="SUPFAM" id="SSF88723">
    <property type="entry name" value="PIN domain-like"/>
    <property type="match status" value="1"/>
</dbReference>
<keyword evidence="5" id="KW-0460">Magnesium</keyword>
<evidence type="ECO:0000256" key="5">
    <source>
        <dbReference type="ARBA" id="ARBA00022842"/>
    </source>
</evidence>
<keyword evidence="4" id="KW-0378">Hydrolase</keyword>
<evidence type="ECO:0000313" key="7">
    <source>
        <dbReference type="EMBL" id="PZO57996.1"/>
    </source>
</evidence>
<evidence type="ECO:0000256" key="3">
    <source>
        <dbReference type="ARBA" id="ARBA00022723"/>
    </source>
</evidence>
<keyword evidence="3" id="KW-0479">Metal-binding</keyword>
<dbReference type="GO" id="GO:0004540">
    <property type="term" value="F:RNA nuclease activity"/>
    <property type="evidence" value="ECO:0007669"/>
    <property type="project" value="TreeGrafter"/>
</dbReference>
<dbReference type="Gene3D" id="3.40.50.1010">
    <property type="entry name" value="5'-nuclease"/>
    <property type="match status" value="1"/>
</dbReference>
<dbReference type="InterPro" id="IPR029060">
    <property type="entry name" value="PIN-like_dom_sf"/>
</dbReference>
<evidence type="ECO:0000256" key="1">
    <source>
        <dbReference type="ARBA" id="ARBA00022649"/>
    </source>
</evidence>
<dbReference type="GO" id="GO:0016787">
    <property type="term" value="F:hydrolase activity"/>
    <property type="evidence" value="ECO:0007669"/>
    <property type="project" value="UniProtKB-KW"/>
</dbReference>
<reference evidence="7 8" key="2">
    <citation type="submission" date="2018-06" db="EMBL/GenBank/DDBJ databases">
        <title>Metagenomic assembly of (sub)arctic Cyanobacteria and their associated microbiome from non-axenic cultures.</title>
        <authorList>
            <person name="Baurain D."/>
        </authorList>
    </citation>
    <scope>NUCLEOTIDE SEQUENCE [LARGE SCALE GENOMIC DNA]</scope>
    <source>
        <strain evidence="7">ULC027bin1</strain>
    </source>
</reference>